<organism evidence="2 3">
    <name type="scientific">Vibrio ostreicida</name>
    <dbReference type="NCBI Taxonomy" id="526588"/>
    <lineage>
        <taxon>Bacteria</taxon>
        <taxon>Pseudomonadati</taxon>
        <taxon>Pseudomonadota</taxon>
        <taxon>Gammaproteobacteria</taxon>
        <taxon>Vibrionales</taxon>
        <taxon>Vibrionaceae</taxon>
        <taxon>Vibrio</taxon>
    </lineage>
</organism>
<dbReference type="InterPro" id="IPR002575">
    <property type="entry name" value="Aminoglycoside_PTrfase"/>
</dbReference>
<gene>
    <name evidence="2" type="ORF">QWZ16_22225</name>
</gene>
<evidence type="ECO:0000313" key="3">
    <source>
        <dbReference type="Proteomes" id="UP001238540"/>
    </source>
</evidence>
<dbReference type="InterPro" id="IPR015897">
    <property type="entry name" value="CHK_kinase-like"/>
</dbReference>
<name>A0ABT8BYS1_9VIBR</name>
<proteinExistence type="predicted"/>
<dbReference type="SMART" id="SM00587">
    <property type="entry name" value="CHK"/>
    <property type="match status" value="1"/>
</dbReference>
<evidence type="ECO:0000259" key="1">
    <source>
        <dbReference type="SMART" id="SM00587"/>
    </source>
</evidence>
<dbReference type="SUPFAM" id="SSF56112">
    <property type="entry name" value="Protein kinase-like (PK-like)"/>
    <property type="match status" value="1"/>
</dbReference>
<dbReference type="Gene3D" id="3.90.1200.10">
    <property type="match status" value="1"/>
</dbReference>
<comment type="caution">
    <text evidence="2">The sequence shown here is derived from an EMBL/GenBank/DDBJ whole genome shotgun (WGS) entry which is preliminary data.</text>
</comment>
<dbReference type="EMBL" id="JAUFQC010000027">
    <property type="protein sequence ID" value="MDN3612317.1"/>
    <property type="molecule type" value="Genomic_DNA"/>
</dbReference>
<reference evidence="3" key="1">
    <citation type="journal article" date="2019" name="Int. J. Syst. Evol. Microbiol.">
        <title>The Global Catalogue of Microorganisms (GCM) 10K type strain sequencing project: providing services to taxonomists for standard genome sequencing and annotation.</title>
        <authorList>
            <consortium name="The Broad Institute Genomics Platform"/>
            <consortium name="The Broad Institute Genome Sequencing Center for Infectious Disease"/>
            <person name="Wu L."/>
            <person name="Ma J."/>
        </authorList>
    </citation>
    <scope>NUCLEOTIDE SEQUENCE [LARGE SCALE GENOMIC DNA]</scope>
    <source>
        <strain evidence="3">CECT 7398</strain>
    </source>
</reference>
<keyword evidence="3" id="KW-1185">Reference proteome</keyword>
<dbReference type="PANTHER" id="PTHR11012">
    <property type="entry name" value="PROTEIN KINASE-LIKE DOMAIN-CONTAINING"/>
    <property type="match status" value="1"/>
</dbReference>
<dbReference type="Proteomes" id="UP001238540">
    <property type="component" value="Unassembled WGS sequence"/>
</dbReference>
<dbReference type="InterPro" id="IPR011009">
    <property type="entry name" value="Kinase-like_dom_sf"/>
</dbReference>
<feature type="domain" description="CHK kinase-like" evidence="1">
    <location>
        <begin position="109"/>
        <end position="266"/>
    </location>
</feature>
<dbReference type="Pfam" id="PF01636">
    <property type="entry name" value="APH"/>
    <property type="match status" value="1"/>
</dbReference>
<accession>A0ABT8BYS1</accession>
<sequence>MSEANYLDLIKSLGFNRIVDRETIQSLWAGYGQLVRLFVDDTSVVIKHIQLPESSSHPRGWNTQHAHQRKLKSYQVELNWYLHYAQKAHPYCPQPKPLLVKEGSHELLLVMEDLSQRGFRRTLTSSTSVEKDACLKWLAWFHASHIKPETERLWTTGTYWHLGTRPDELEALADLPLRSAAESIDQILQHSPYQTLVHGDAKLANFCFSNDGKQAAAVDFQYVGGGCAMKDVALFMSSSVPPEQCFEMENWILDTYFTHLNEALSTLKPTLNQAEVELVWRPLFPIAWADFQRFVKGWSPNHWKINAYTEALTKKALAQLSAY</sequence>
<protein>
    <submittedName>
        <fullName evidence="2">Phosphotransferase</fullName>
    </submittedName>
</protein>
<evidence type="ECO:0000313" key="2">
    <source>
        <dbReference type="EMBL" id="MDN3612317.1"/>
    </source>
</evidence>
<dbReference type="PANTHER" id="PTHR11012:SF30">
    <property type="entry name" value="PROTEIN KINASE-LIKE DOMAIN-CONTAINING"/>
    <property type="match status" value="1"/>
</dbReference>